<dbReference type="PANTHER" id="PTHR23300:SF0">
    <property type="entry name" value="METHANETHIOL OXIDASE"/>
    <property type="match status" value="1"/>
</dbReference>
<name>A0AAU7CIX5_9BACT</name>
<evidence type="ECO:0000256" key="4">
    <source>
        <dbReference type="ARBA" id="ARBA00015601"/>
    </source>
</evidence>
<evidence type="ECO:0000256" key="5">
    <source>
        <dbReference type="ARBA" id="ARBA00047539"/>
    </source>
</evidence>
<dbReference type="RefSeq" id="WP_406697769.1">
    <property type="nucleotide sequence ID" value="NZ_CP155447.1"/>
</dbReference>
<dbReference type="GO" id="GO:0008430">
    <property type="term" value="F:selenium binding"/>
    <property type="evidence" value="ECO:0007669"/>
    <property type="project" value="InterPro"/>
</dbReference>
<proteinExistence type="inferred from homology"/>
<organism evidence="7">
    <name type="scientific">Singulisphaera sp. Ch08</name>
    <dbReference type="NCBI Taxonomy" id="3120278"/>
    <lineage>
        <taxon>Bacteria</taxon>
        <taxon>Pseudomonadati</taxon>
        <taxon>Planctomycetota</taxon>
        <taxon>Planctomycetia</taxon>
        <taxon>Isosphaerales</taxon>
        <taxon>Isosphaeraceae</taxon>
        <taxon>Singulisphaera</taxon>
    </lineage>
</organism>
<protein>
    <recommendedName>
        <fullName evidence="4">Methanethiol oxidase</fullName>
        <ecNumber evidence="3">1.8.3.4</ecNumber>
    </recommendedName>
</protein>
<accession>A0AAU7CIX5</accession>
<dbReference type="AlphaFoldDB" id="A0AAU7CIX5"/>
<evidence type="ECO:0000256" key="1">
    <source>
        <dbReference type="ARBA" id="ARBA00005177"/>
    </source>
</evidence>
<evidence type="ECO:0000256" key="3">
    <source>
        <dbReference type="ARBA" id="ARBA00012510"/>
    </source>
</evidence>
<dbReference type="InterPro" id="IPR015943">
    <property type="entry name" value="WD40/YVTN_repeat-like_dom_sf"/>
</dbReference>
<feature type="signal peptide" evidence="6">
    <location>
        <begin position="1"/>
        <end position="21"/>
    </location>
</feature>
<dbReference type="PANTHER" id="PTHR23300">
    <property type="entry name" value="METHANETHIOL OXIDASE"/>
    <property type="match status" value="1"/>
</dbReference>
<feature type="chain" id="PRO_5043896421" description="Methanethiol oxidase" evidence="6">
    <location>
        <begin position="22"/>
        <end position="399"/>
    </location>
</feature>
<dbReference type="EC" id="1.8.3.4" evidence="3"/>
<dbReference type="GO" id="GO:0018549">
    <property type="term" value="F:methanethiol oxidase activity"/>
    <property type="evidence" value="ECO:0007669"/>
    <property type="project" value="UniProtKB-EC"/>
</dbReference>
<gene>
    <name evidence="7" type="ORF">V5E97_02785</name>
</gene>
<keyword evidence="6" id="KW-0732">Signal</keyword>
<evidence type="ECO:0000313" key="7">
    <source>
        <dbReference type="EMBL" id="XBH04963.1"/>
    </source>
</evidence>
<dbReference type="Gene3D" id="2.130.10.10">
    <property type="entry name" value="YVTN repeat-like/Quinoprotein amine dehydrogenase"/>
    <property type="match status" value="1"/>
</dbReference>
<dbReference type="EMBL" id="CP155447">
    <property type="protein sequence ID" value="XBH04963.1"/>
    <property type="molecule type" value="Genomic_DNA"/>
</dbReference>
<dbReference type="Pfam" id="PF05694">
    <property type="entry name" value="SBP56"/>
    <property type="match status" value="1"/>
</dbReference>
<comment type="pathway">
    <text evidence="1">Organosulfur degradation.</text>
</comment>
<sequence>MSGTRPLLLLAALLLSTSTSAETCLSPFVKRLDRPEKFLYVFCVDADAKDNDFVAVIDVNPDSSAYGTLVHTLDLGTKGNETHHWGFTDDRTRIWAGGLLSSRVWIIDVATDPAKPRIETVLEEIPQRTGLSGPHTYYALPGRMLVNFLGAADGGLPAGMAEFTNDGKFIRRIENPKEAPYGYDVAIKPGLNRMVSSSFTPRRNYKKPLAQMDMKDFGSEMVVWDFKERKPLQVGKAGLAPLEVRWSLKPENNYGFTNCALDNSIWLFRGRSDGPYEFKKIAQTGAFPVDLRQSPDDRYLFVSCFGDNLIQQWDVTDPDQPKLFSTVSPVVQPNMMHLTGDGKRMYVTNSLLSTLDHAGRFFVRLVHVGPDGMKVDPFFNVDLNKLPTGPARGHDMLIN</sequence>
<comment type="catalytic activity">
    <reaction evidence="5">
        <text>methanethiol + O2 + H2O = hydrogen sulfide + formaldehyde + H2O2 + H(+)</text>
        <dbReference type="Rhea" id="RHEA:11812"/>
        <dbReference type="ChEBI" id="CHEBI:15377"/>
        <dbReference type="ChEBI" id="CHEBI:15378"/>
        <dbReference type="ChEBI" id="CHEBI:15379"/>
        <dbReference type="ChEBI" id="CHEBI:16007"/>
        <dbReference type="ChEBI" id="CHEBI:16240"/>
        <dbReference type="ChEBI" id="CHEBI:16842"/>
        <dbReference type="ChEBI" id="CHEBI:29919"/>
        <dbReference type="EC" id="1.8.3.4"/>
    </reaction>
</comment>
<evidence type="ECO:0000256" key="2">
    <source>
        <dbReference type="ARBA" id="ARBA00005606"/>
    </source>
</evidence>
<comment type="similarity">
    <text evidence="2">Belongs to the selenium-binding protein family.</text>
</comment>
<dbReference type="InterPro" id="IPR008826">
    <property type="entry name" value="Se-bd"/>
</dbReference>
<reference evidence="7" key="1">
    <citation type="submission" date="2024-05" db="EMBL/GenBank/DDBJ databases">
        <title>Planctomycetes of the genus Singulisphaera possess chitinolytic capabilities.</title>
        <authorList>
            <person name="Ivanova A."/>
        </authorList>
    </citation>
    <scope>NUCLEOTIDE SEQUENCE</scope>
    <source>
        <strain evidence="7">Ch08T</strain>
    </source>
</reference>
<dbReference type="SUPFAM" id="SSF63829">
    <property type="entry name" value="Calcium-dependent phosphotriesterase"/>
    <property type="match status" value="1"/>
</dbReference>
<evidence type="ECO:0000256" key="6">
    <source>
        <dbReference type="SAM" id="SignalP"/>
    </source>
</evidence>